<protein>
    <recommendedName>
        <fullName evidence="3">VWFA domain-containing protein</fullName>
    </recommendedName>
</protein>
<evidence type="ECO:0008006" key="3">
    <source>
        <dbReference type="Google" id="ProtNLM"/>
    </source>
</evidence>
<dbReference type="Proteomes" id="UP000183635">
    <property type="component" value="Unassembled WGS sequence"/>
</dbReference>
<dbReference type="STRING" id="34004.SAMN04488021_1114"/>
<gene>
    <name evidence="1" type="ORF">SAMN04488021_1114</name>
</gene>
<dbReference type="AlphaFoldDB" id="A0A1I2ZXC1"/>
<evidence type="ECO:0000313" key="1">
    <source>
        <dbReference type="EMBL" id="SFH41701.1"/>
    </source>
</evidence>
<organism evidence="1 2">
    <name type="scientific">Paracoccus aminovorans</name>
    <dbReference type="NCBI Taxonomy" id="34004"/>
    <lineage>
        <taxon>Bacteria</taxon>
        <taxon>Pseudomonadati</taxon>
        <taxon>Pseudomonadota</taxon>
        <taxon>Alphaproteobacteria</taxon>
        <taxon>Rhodobacterales</taxon>
        <taxon>Paracoccaceae</taxon>
        <taxon>Paracoccus</taxon>
    </lineage>
</organism>
<reference evidence="1 2" key="1">
    <citation type="submission" date="2016-10" db="EMBL/GenBank/DDBJ databases">
        <authorList>
            <person name="de Groot N.N."/>
        </authorList>
    </citation>
    <scope>NUCLEOTIDE SEQUENCE [LARGE SCALE GENOMIC DNA]</scope>
    <source>
        <strain evidence="1 2">DSM 8537</strain>
    </source>
</reference>
<name>A0A1I2ZXC1_9RHOB</name>
<proteinExistence type="predicted"/>
<evidence type="ECO:0000313" key="2">
    <source>
        <dbReference type="Proteomes" id="UP000183635"/>
    </source>
</evidence>
<keyword evidence="2" id="KW-1185">Reference proteome</keyword>
<dbReference type="RefSeq" id="WP_074967091.1">
    <property type="nucleotide sequence ID" value="NZ_CBCRYP010000048.1"/>
</dbReference>
<accession>A0A1I2ZXC1</accession>
<dbReference type="EMBL" id="FOPU01000011">
    <property type="protein sequence ID" value="SFH41701.1"/>
    <property type="molecule type" value="Genomic_DNA"/>
</dbReference>
<dbReference type="OrthoDB" id="7551043at2"/>
<sequence length="279" mass="30426">MARRRQAVRPARRSVARRAPRRGLSLPLALGAVAAVALIAGLFLYQQRTAAAMAIDPQTLCPVAGPKAMTAILIDVTDELAPVQAAKLRALVRQRIDAAEVGTEFSLGMVSDDMGRLGSQVALCKPHSGHDVSAINQNLRIVSARYDDDFIKPFNSMFDRMIAASQAKQSPIMEGVQALVSETPGFLTFQGPRRLIVVSDLLQHSGAMSFYRGENWKSFSASRAAQRLSESLGGVEVELFLIPRPADWKGDPAVLEDFWVRYFDHQGASAPRVTRLGDL</sequence>